<protein>
    <submittedName>
        <fullName evidence="2">Uncharacterized protein</fullName>
    </submittedName>
</protein>
<organism evidence="2 3">
    <name type="scientific">Reticulomyxa filosa</name>
    <dbReference type="NCBI Taxonomy" id="46433"/>
    <lineage>
        <taxon>Eukaryota</taxon>
        <taxon>Sar</taxon>
        <taxon>Rhizaria</taxon>
        <taxon>Retaria</taxon>
        <taxon>Foraminifera</taxon>
        <taxon>Monothalamids</taxon>
        <taxon>Reticulomyxidae</taxon>
        <taxon>Reticulomyxa</taxon>
    </lineage>
</organism>
<name>X6M8E8_RETFI</name>
<feature type="transmembrane region" description="Helical" evidence="1">
    <location>
        <begin position="548"/>
        <end position="566"/>
    </location>
</feature>
<sequence length="578" mass="67883">MDQNVVIRQGQIHRYHRLIKSVTKPLNLSLVIGIALTAAIICGIFHLYLVAFLILEGKSSTRLINTINLDILYAYVALSFLFFFIWLYVYKCTHFFTTLLLAIFLSVINLWFSLPVAFALWCFFFNYVQNNFNFRTFFWKLFDCIETKSLTEIELLLFKYQLNSYLLLIYQSYTNSKNIILEQISQIIENFFQVVEKNPTLEKLLQADQLETQIFPWRVYLIHTLFFGNILAIVLCYFYFCISMYSLHFSTNETYTEWYQQYISIFAKICTVSYGVALVPAIYLRKHVLPIRGVKISVYVDHRLLEILENFEDNNIGELQLNAFIDSAFANKMFQEVTRQVACEHELLHYVDLHIARLILEYAPLTDSELSERKDSANSEPNPFGQKQQLRWDWHRHIREFDTWLILTLIFLVFGYFLGSVALLRGGDWPYKTAEFATCMYVENSCPGYGSVYLYTFEIMSNQSMCHHVIFNTTSGCYVYIEESDSGDSADKIQYVFILRGQYYSKDQRYYVGQNITWYRKNQTLIENPNVCYDMETQNFSASKRTDIIVYHFAVLAMIFFCGGCCKSCNVLTKKKNS</sequence>
<keyword evidence="3" id="KW-1185">Reference proteome</keyword>
<evidence type="ECO:0000313" key="2">
    <source>
        <dbReference type="EMBL" id="ETO09300.1"/>
    </source>
</evidence>
<keyword evidence="1" id="KW-0472">Membrane</keyword>
<accession>X6M8E8</accession>
<dbReference type="AlphaFoldDB" id="X6M8E8"/>
<feature type="transmembrane region" description="Helical" evidence="1">
    <location>
        <begin position="30"/>
        <end position="55"/>
    </location>
</feature>
<evidence type="ECO:0000313" key="3">
    <source>
        <dbReference type="Proteomes" id="UP000023152"/>
    </source>
</evidence>
<feature type="transmembrane region" description="Helical" evidence="1">
    <location>
        <begin position="219"/>
        <end position="245"/>
    </location>
</feature>
<keyword evidence="1" id="KW-1133">Transmembrane helix</keyword>
<keyword evidence="1" id="KW-0812">Transmembrane</keyword>
<feature type="transmembrane region" description="Helical" evidence="1">
    <location>
        <begin position="265"/>
        <end position="284"/>
    </location>
</feature>
<dbReference type="Proteomes" id="UP000023152">
    <property type="component" value="Unassembled WGS sequence"/>
</dbReference>
<feature type="transmembrane region" description="Helical" evidence="1">
    <location>
        <begin position="95"/>
        <end position="128"/>
    </location>
</feature>
<dbReference type="EMBL" id="ASPP01024156">
    <property type="protein sequence ID" value="ETO09300.1"/>
    <property type="molecule type" value="Genomic_DNA"/>
</dbReference>
<feature type="transmembrane region" description="Helical" evidence="1">
    <location>
        <begin position="67"/>
        <end position="89"/>
    </location>
</feature>
<evidence type="ECO:0000256" key="1">
    <source>
        <dbReference type="SAM" id="Phobius"/>
    </source>
</evidence>
<comment type="caution">
    <text evidence="2">The sequence shown here is derived from an EMBL/GenBank/DDBJ whole genome shotgun (WGS) entry which is preliminary data.</text>
</comment>
<gene>
    <name evidence="2" type="ORF">RFI_28083</name>
</gene>
<reference evidence="2 3" key="1">
    <citation type="journal article" date="2013" name="Curr. Biol.">
        <title>The Genome of the Foraminiferan Reticulomyxa filosa.</title>
        <authorList>
            <person name="Glockner G."/>
            <person name="Hulsmann N."/>
            <person name="Schleicher M."/>
            <person name="Noegel A.A."/>
            <person name="Eichinger L."/>
            <person name="Gallinger C."/>
            <person name="Pawlowski J."/>
            <person name="Sierra R."/>
            <person name="Euteneuer U."/>
            <person name="Pillet L."/>
            <person name="Moustafa A."/>
            <person name="Platzer M."/>
            <person name="Groth M."/>
            <person name="Szafranski K."/>
            <person name="Schliwa M."/>
        </authorList>
    </citation>
    <scope>NUCLEOTIDE SEQUENCE [LARGE SCALE GENOMIC DNA]</scope>
</reference>
<feature type="transmembrane region" description="Helical" evidence="1">
    <location>
        <begin position="404"/>
        <end position="424"/>
    </location>
</feature>
<proteinExistence type="predicted"/>